<comment type="caution">
    <text evidence="2">The sequence shown here is derived from an EMBL/GenBank/DDBJ whole genome shotgun (WGS) entry which is preliminary data.</text>
</comment>
<name>A0A812L6Y0_9DINO</name>
<reference evidence="2" key="1">
    <citation type="submission" date="2021-02" db="EMBL/GenBank/DDBJ databases">
        <authorList>
            <person name="Dougan E. K."/>
            <person name="Rhodes N."/>
            <person name="Thang M."/>
            <person name="Chan C."/>
        </authorList>
    </citation>
    <scope>NUCLEOTIDE SEQUENCE</scope>
</reference>
<proteinExistence type="predicted"/>
<feature type="compositionally biased region" description="Polar residues" evidence="1">
    <location>
        <begin position="251"/>
        <end position="262"/>
    </location>
</feature>
<protein>
    <submittedName>
        <fullName evidence="2">Ogdh protein</fullName>
    </submittedName>
</protein>
<gene>
    <name evidence="2" type="primary">ogdh</name>
    <name evidence="2" type="ORF">SNEC2469_LOCUS4284</name>
</gene>
<dbReference type="EMBL" id="CAJNJA010008771">
    <property type="protein sequence ID" value="CAE7240219.1"/>
    <property type="molecule type" value="Genomic_DNA"/>
</dbReference>
<feature type="compositionally biased region" description="Basic and acidic residues" evidence="1">
    <location>
        <begin position="171"/>
        <end position="185"/>
    </location>
</feature>
<evidence type="ECO:0000313" key="3">
    <source>
        <dbReference type="Proteomes" id="UP000601435"/>
    </source>
</evidence>
<accession>A0A812L6Y0</accession>
<keyword evidence="3" id="KW-1185">Reference proteome</keyword>
<evidence type="ECO:0000256" key="1">
    <source>
        <dbReference type="SAM" id="MobiDB-lite"/>
    </source>
</evidence>
<dbReference type="AlphaFoldDB" id="A0A812L6Y0"/>
<organism evidence="2 3">
    <name type="scientific">Symbiodinium necroappetens</name>
    <dbReference type="NCBI Taxonomy" id="1628268"/>
    <lineage>
        <taxon>Eukaryota</taxon>
        <taxon>Sar</taxon>
        <taxon>Alveolata</taxon>
        <taxon>Dinophyceae</taxon>
        <taxon>Suessiales</taxon>
        <taxon>Symbiodiniaceae</taxon>
        <taxon>Symbiodinium</taxon>
    </lineage>
</organism>
<evidence type="ECO:0000313" key="2">
    <source>
        <dbReference type="EMBL" id="CAE7240219.1"/>
    </source>
</evidence>
<feature type="compositionally biased region" description="Polar residues" evidence="1">
    <location>
        <begin position="221"/>
        <end position="241"/>
    </location>
</feature>
<feature type="region of interest" description="Disordered" evidence="1">
    <location>
        <begin position="106"/>
        <end position="267"/>
    </location>
</feature>
<sequence>MEVSGIFSRSGSIIGGLCCLLAFAHKLAWIQGRDDGALAPPDPVPLFHRPDLQALAIKRDLRGLGRPTFSAALGPKPARTLFMADLAAELLEARAEFDTFGAYMQTPPALQQQRQKVAETSAPSTEMGTTPAPTPPPSQDGSETMEVDKDREKRSADQQSPKDAPPPSKWAKGDAKGDSKPEETQSGKGRAADGMPQQSQAARGSGQNLGSGAGQGSSLQDTQATDKTGGQSSKPGSQQLANRRRPGNYRQWPNNQSGGNQRWESKDAKELRELKEAVKALGRMSLRMEDALGVIHLDSEYILFLQTEAAGNEWAITRQLYDTAVE</sequence>
<feature type="compositionally biased region" description="Basic and acidic residues" evidence="1">
    <location>
        <begin position="146"/>
        <end position="156"/>
    </location>
</feature>
<feature type="non-terminal residue" evidence="2">
    <location>
        <position position="326"/>
    </location>
</feature>
<dbReference type="Proteomes" id="UP000601435">
    <property type="component" value="Unassembled WGS sequence"/>
</dbReference>